<keyword evidence="4" id="KW-1185">Reference proteome</keyword>
<evidence type="ECO:0000259" key="2">
    <source>
        <dbReference type="PROSITE" id="PS50828"/>
    </source>
</evidence>
<sequence length="984" mass="100196">MSALAHTASHELLLATLEDEHTDLNPAQVRAALQQAGGDLAAARHLCRRQSAESAAQAASSPQQRQWWPQSDFGARALETAAGRVSSSSSSRSSSRSSRLLLVPHHVVPAPRQPAASSQTLQAMQPSTKSGAQPGLGHQPAATALPQRRMVGSGLAAAPPAGSTPPSARSGLLRRAAAGTADEVPQASGQASSSSDSWAASLSADVAPAAVTPPQEQPAGLHPHYAAVFLTDKSRQALLQYVAPLHEVVSADHMTITYKPTPAQCAQLPLGQDAALFVAGVASDYRAQAVAVQHPSWLPYTSEAVPHVTVSVGEEVPAKEAGDVTAAALKDPSQLAPVARLKLLQGVVGVQLSDGTRVFSVADLQARLAQAAAAEQQRQAAASVSLPVKKLILQRGAKPVAAVGAVPGNESVPAATAGPAPAGGGSSSTTAPSSSDVTAAAISSQPGSSSSSMAPAWDLDSLMDQLHIAEQPACAPSSTGGGGGHAKSDVQAQLPRRGLLKLPAAVAAEMAAPPRAEAGFTGSGTGSIRGTAPPLAVRRPQQKQQQQQQIKQRAKQHLEPGHQAADHAGELRWREPEAAAVVLGKSVADEAAEASAGDAPLDMVSSLAFLLPSDPAGAAQAAASSAAPDAAAGDGGAALFIGQEAHGRGVGEDGGLSAALGDPAAGAADPEVLQLLQLQFPGLHGLVVETALRMHGGSLPAATQFLFSLDQQQSNLAAQGSSSSTAPQQPTLGAFLQHVLPEAGLQASSSAAAGGLSSSGSHLSFADSSFDMYQQQQQQPDAGGKQRGQPPASSQRPSSQASAGRGGRGSKGGRTAVGGRRVSTTAGDDPMSSTERQAMNLHLSAKRLYTQAAQEAYARGQVALSKEMQGIARSHGDAATSARRRANASAFRSTNASVLNTFTLDLHGQHVEEALQSLERYLVTLGGLGHPGGVQLQVITGLGRHSVGNQPRVLPAVVRYLSDAGYKFDAEEDNPGLINVLIGC</sequence>
<feature type="compositionally biased region" description="Basic and acidic residues" evidence="1">
    <location>
        <begin position="556"/>
        <end position="571"/>
    </location>
</feature>
<dbReference type="PANTHER" id="PTHR46535:SF1">
    <property type="entry name" value="NEDD4-BINDING PROTEIN 2"/>
    <property type="match status" value="1"/>
</dbReference>
<dbReference type="AlphaFoldDB" id="A0A9D4YTU3"/>
<dbReference type="InterPro" id="IPR052772">
    <property type="entry name" value="Endo/PolyKinase_Domain-Protein"/>
</dbReference>
<feature type="compositionally biased region" description="Low complexity" evidence="1">
    <location>
        <begin position="86"/>
        <end position="99"/>
    </location>
</feature>
<feature type="compositionally biased region" description="Gly residues" evidence="1">
    <location>
        <begin position="804"/>
        <end position="816"/>
    </location>
</feature>
<evidence type="ECO:0000256" key="1">
    <source>
        <dbReference type="SAM" id="MobiDB-lite"/>
    </source>
</evidence>
<dbReference type="PANTHER" id="PTHR46535">
    <property type="entry name" value="NEDD4-BINDING PROTEIN 2"/>
    <property type="match status" value="1"/>
</dbReference>
<evidence type="ECO:0000313" key="3">
    <source>
        <dbReference type="EMBL" id="KAI3425776.1"/>
    </source>
</evidence>
<reference evidence="3" key="1">
    <citation type="journal article" date="2019" name="Plant J.">
        <title>Chlorella vulgaris genome assembly and annotation reveals the molecular basis for metabolic acclimation to high light conditions.</title>
        <authorList>
            <person name="Cecchin M."/>
            <person name="Marcolungo L."/>
            <person name="Rossato M."/>
            <person name="Girolomoni L."/>
            <person name="Cosentino E."/>
            <person name="Cuine S."/>
            <person name="Li-Beisson Y."/>
            <person name="Delledonne M."/>
            <person name="Ballottari M."/>
        </authorList>
    </citation>
    <scope>NUCLEOTIDE SEQUENCE</scope>
    <source>
        <strain evidence="3">211/11P</strain>
    </source>
</reference>
<feature type="compositionally biased region" description="Polar residues" evidence="1">
    <location>
        <begin position="115"/>
        <end position="131"/>
    </location>
</feature>
<dbReference type="InterPro" id="IPR036063">
    <property type="entry name" value="Smr_dom_sf"/>
</dbReference>
<proteinExistence type="predicted"/>
<dbReference type="InterPro" id="IPR002625">
    <property type="entry name" value="Smr_dom"/>
</dbReference>
<dbReference type="EMBL" id="SIDB01000011">
    <property type="protein sequence ID" value="KAI3425776.1"/>
    <property type="molecule type" value="Genomic_DNA"/>
</dbReference>
<reference evidence="3" key="2">
    <citation type="submission" date="2020-11" db="EMBL/GenBank/DDBJ databases">
        <authorList>
            <person name="Cecchin M."/>
            <person name="Marcolungo L."/>
            <person name="Rossato M."/>
            <person name="Girolomoni L."/>
            <person name="Cosentino E."/>
            <person name="Cuine S."/>
            <person name="Li-Beisson Y."/>
            <person name="Delledonne M."/>
            <person name="Ballottari M."/>
        </authorList>
    </citation>
    <scope>NUCLEOTIDE SEQUENCE</scope>
    <source>
        <strain evidence="3">211/11P</strain>
        <tissue evidence="3">Whole cell</tissue>
    </source>
</reference>
<feature type="region of interest" description="Disordered" evidence="1">
    <location>
        <begin position="80"/>
        <end position="99"/>
    </location>
</feature>
<feature type="compositionally biased region" description="Low complexity" evidence="1">
    <location>
        <begin position="538"/>
        <end position="551"/>
    </location>
</feature>
<comment type="caution">
    <text evidence="3">The sequence shown here is derived from an EMBL/GenBank/DDBJ whole genome shotgun (WGS) entry which is preliminary data.</text>
</comment>
<organism evidence="3 4">
    <name type="scientific">Chlorella vulgaris</name>
    <name type="common">Green alga</name>
    <dbReference type="NCBI Taxonomy" id="3077"/>
    <lineage>
        <taxon>Eukaryota</taxon>
        <taxon>Viridiplantae</taxon>
        <taxon>Chlorophyta</taxon>
        <taxon>core chlorophytes</taxon>
        <taxon>Trebouxiophyceae</taxon>
        <taxon>Chlorellales</taxon>
        <taxon>Chlorellaceae</taxon>
        <taxon>Chlorella clade</taxon>
        <taxon>Chlorella</taxon>
    </lineage>
</organism>
<gene>
    <name evidence="3" type="ORF">D9Q98_007751</name>
</gene>
<feature type="domain" description="Smr" evidence="2">
    <location>
        <begin position="904"/>
        <end position="983"/>
    </location>
</feature>
<dbReference type="PROSITE" id="PS50828">
    <property type="entry name" value="SMR"/>
    <property type="match status" value="1"/>
</dbReference>
<dbReference type="SUPFAM" id="SSF160443">
    <property type="entry name" value="SMR domain-like"/>
    <property type="match status" value="1"/>
</dbReference>
<dbReference type="Proteomes" id="UP001055712">
    <property type="component" value="Unassembled WGS sequence"/>
</dbReference>
<feature type="compositionally biased region" description="Low complexity" evidence="1">
    <location>
        <begin position="787"/>
        <end position="803"/>
    </location>
</feature>
<feature type="region of interest" description="Disordered" evidence="1">
    <location>
        <begin position="414"/>
        <end position="455"/>
    </location>
</feature>
<accession>A0A9D4YTU3</accession>
<feature type="region of interest" description="Disordered" evidence="1">
    <location>
        <begin position="516"/>
        <end position="571"/>
    </location>
</feature>
<feature type="compositionally biased region" description="Low complexity" evidence="1">
    <location>
        <begin position="427"/>
        <end position="455"/>
    </location>
</feature>
<feature type="compositionally biased region" description="Low complexity" evidence="1">
    <location>
        <begin position="187"/>
        <end position="196"/>
    </location>
</feature>
<dbReference type="Gene3D" id="3.30.1370.110">
    <property type="match status" value="1"/>
</dbReference>
<dbReference type="CDD" id="cd14279">
    <property type="entry name" value="CUE"/>
    <property type="match status" value="1"/>
</dbReference>
<feature type="region of interest" description="Disordered" evidence="1">
    <location>
        <begin position="111"/>
        <end position="140"/>
    </location>
</feature>
<feature type="region of interest" description="Disordered" evidence="1">
    <location>
        <begin position="772"/>
        <end position="834"/>
    </location>
</feature>
<dbReference type="GO" id="GO:0004519">
    <property type="term" value="F:endonuclease activity"/>
    <property type="evidence" value="ECO:0007669"/>
    <property type="project" value="TreeGrafter"/>
</dbReference>
<dbReference type="SMART" id="SM00463">
    <property type="entry name" value="SMR"/>
    <property type="match status" value="1"/>
</dbReference>
<name>A0A9D4YTU3_CHLVU</name>
<dbReference type="OrthoDB" id="3231855at2759"/>
<evidence type="ECO:0000313" key="4">
    <source>
        <dbReference type="Proteomes" id="UP001055712"/>
    </source>
</evidence>
<protein>
    <recommendedName>
        <fullName evidence="2">Smr domain-containing protein</fullName>
    </recommendedName>
</protein>
<feature type="region of interest" description="Disordered" evidence="1">
    <location>
        <begin position="176"/>
        <end position="196"/>
    </location>
</feature>
<feature type="compositionally biased region" description="Polar residues" evidence="1">
    <location>
        <begin position="822"/>
        <end position="834"/>
    </location>
</feature>
<dbReference type="GO" id="GO:0005634">
    <property type="term" value="C:nucleus"/>
    <property type="evidence" value="ECO:0007669"/>
    <property type="project" value="TreeGrafter"/>
</dbReference>